<name>A0A7W3XXX4_9ACTN</name>
<evidence type="ECO:0000313" key="1">
    <source>
        <dbReference type="EMBL" id="MBB0231277.1"/>
    </source>
</evidence>
<gene>
    <name evidence="1" type="ORF">FOE67_17625</name>
</gene>
<keyword evidence="2" id="KW-1185">Reference proteome</keyword>
<protein>
    <submittedName>
        <fullName evidence="1">Uncharacterized protein</fullName>
    </submittedName>
</protein>
<sequence>MSADLLPILLSLALTPILAVVYLVPHRGRPPLIYTVWDRTKDILLFRTREPAAPARPRPDYTRIAVLEWEIYEVEPKPGTAAAAAVNFHRFAERLKEVPDGHR</sequence>
<organism evidence="1 2">
    <name type="scientific">Streptomyces calidiresistens</name>
    <dbReference type="NCBI Taxonomy" id="1485586"/>
    <lineage>
        <taxon>Bacteria</taxon>
        <taxon>Bacillati</taxon>
        <taxon>Actinomycetota</taxon>
        <taxon>Actinomycetes</taxon>
        <taxon>Kitasatosporales</taxon>
        <taxon>Streptomycetaceae</taxon>
        <taxon>Streptomyces</taxon>
    </lineage>
</organism>
<dbReference type="AlphaFoldDB" id="A0A7W3XXX4"/>
<dbReference type="RefSeq" id="WP_182665483.1">
    <property type="nucleotide sequence ID" value="NZ_VKHS01000473.1"/>
</dbReference>
<evidence type="ECO:0000313" key="2">
    <source>
        <dbReference type="Proteomes" id="UP000530234"/>
    </source>
</evidence>
<proteinExistence type="predicted"/>
<accession>A0A7W3XXX4</accession>
<dbReference type="EMBL" id="VKHS01000473">
    <property type="protein sequence ID" value="MBB0231277.1"/>
    <property type="molecule type" value="Genomic_DNA"/>
</dbReference>
<dbReference type="Proteomes" id="UP000530234">
    <property type="component" value="Unassembled WGS sequence"/>
</dbReference>
<reference evidence="2" key="1">
    <citation type="submission" date="2019-10" db="EMBL/GenBank/DDBJ databases">
        <title>Streptomyces sp. nov., a novel actinobacterium isolated from alkaline environment.</title>
        <authorList>
            <person name="Golinska P."/>
        </authorList>
    </citation>
    <scope>NUCLEOTIDE SEQUENCE [LARGE SCALE GENOMIC DNA]</scope>
    <source>
        <strain evidence="2">DSM 42108</strain>
    </source>
</reference>
<comment type="caution">
    <text evidence="1">The sequence shown here is derived from an EMBL/GenBank/DDBJ whole genome shotgun (WGS) entry which is preliminary data.</text>
</comment>